<sequence>MVEDYGNFSSLHFDSKELDDEVGVPSSENDLLELVVSFDDRKKEVEQSKGKDIAGAVTCNYDNLGNDIHTRIGNFSSLTASSDISMEDGDSPVSSGYMLVIISVREAVRSAELLAK</sequence>
<evidence type="ECO:0000313" key="2">
    <source>
        <dbReference type="Proteomes" id="UP000032304"/>
    </source>
</evidence>
<accession>A0A0D2R4Q7</accession>
<dbReference type="AlphaFoldDB" id="A0A0D2R4Q7"/>
<keyword evidence="2" id="KW-1185">Reference proteome</keyword>
<dbReference type="Gramene" id="KJB46278">
    <property type="protein sequence ID" value="KJB46278"/>
    <property type="gene ID" value="B456_007G356200"/>
</dbReference>
<proteinExistence type="predicted"/>
<evidence type="ECO:0000313" key="1">
    <source>
        <dbReference type="EMBL" id="KJB46278.1"/>
    </source>
</evidence>
<organism evidence="1 2">
    <name type="scientific">Gossypium raimondii</name>
    <name type="common">Peruvian cotton</name>
    <name type="synonym">Gossypium klotzschianum subsp. raimondii</name>
    <dbReference type="NCBI Taxonomy" id="29730"/>
    <lineage>
        <taxon>Eukaryota</taxon>
        <taxon>Viridiplantae</taxon>
        <taxon>Streptophyta</taxon>
        <taxon>Embryophyta</taxon>
        <taxon>Tracheophyta</taxon>
        <taxon>Spermatophyta</taxon>
        <taxon>Magnoliopsida</taxon>
        <taxon>eudicotyledons</taxon>
        <taxon>Gunneridae</taxon>
        <taxon>Pentapetalae</taxon>
        <taxon>rosids</taxon>
        <taxon>malvids</taxon>
        <taxon>Malvales</taxon>
        <taxon>Malvaceae</taxon>
        <taxon>Malvoideae</taxon>
        <taxon>Gossypium</taxon>
    </lineage>
</organism>
<dbReference type="EMBL" id="CM001746">
    <property type="protein sequence ID" value="KJB46278.1"/>
    <property type="molecule type" value="Genomic_DNA"/>
</dbReference>
<reference evidence="1 2" key="1">
    <citation type="journal article" date="2012" name="Nature">
        <title>Repeated polyploidization of Gossypium genomes and the evolution of spinnable cotton fibres.</title>
        <authorList>
            <person name="Paterson A.H."/>
            <person name="Wendel J.F."/>
            <person name="Gundlach H."/>
            <person name="Guo H."/>
            <person name="Jenkins J."/>
            <person name="Jin D."/>
            <person name="Llewellyn D."/>
            <person name="Showmaker K.C."/>
            <person name="Shu S."/>
            <person name="Udall J."/>
            <person name="Yoo M.J."/>
            <person name="Byers R."/>
            <person name="Chen W."/>
            <person name="Doron-Faigenboim A."/>
            <person name="Duke M.V."/>
            <person name="Gong L."/>
            <person name="Grimwood J."/>
            <person name="Grover C."/>
            <person name="Grupp K."/>
            <person name="Hu G."/>
            <person name="Lee T.H."/>
            <person name="Li J."/>
            <person name="Lin L."/>
            <person name="Liu T."/>
            <person name="Marler B.S."/>
            <person name="Page J.T."/>
            <person name="Roberts A.W."/>
            <person name="Romanel E."/>
            <person name="Sanders W.S."/>
            <person name="Szadkowski E."/>
            <person name="Tan X."/>
            <person name="Tang H."/>
            <person name="Xu C."/>
            <person name="Wang J."/>
            <person name="Wang Z."/>
            <person name="Zhang D."/>
            <person name="Zhang L."/>
            <person name="Ashrafi H."/>
            <person name="Bedon F."/>
            <person name="Bowers J.E."/>
            <person name="Brubaker C.L."/>
            <person name="Chee P.W."/>
            <person name="Das S."/>
            <person name="Gingle A.R."/>
            <person name="Haigler C.H."/>
            <person name="Harker D."/>
            <person name="Hoffmann L.V."/>
            <person name="Hovav R."/>
            <person name="Jones D.C."/>
            <person name="Lemke C."/>
            <person name="Mansoor S."/>
            <person name="ur Rahman M."/>
            <person name="Rainville L.N."/>
            <person name="Rambani A."/>
            <person name="Reddy U.K."/>
            <person name="Rong J.K."/>
            <person name="Saranga Y."/>
            <person name="Scheffler B.E."/>
            <person name="Scheffler J.A."/>
            <person name="Stelly D.M."/>
            <person name="Triplett B.A."/>
            <person name="Van Deynze A."/>
            <person name="Vaslin M.F."/>
            <person name="Waghmare V.N."/>
            <person name="Walford S.A."/>
            <person name="Wright R.J."/>
            <person name="Zaki E.A."/>
            <person name="Zhang T."/>
            <person name="Dennis E.S."/>
            <person name="Mayer K.F."/>
            <person name="Peterson D.G."/>
            <person name="Rokhsar D.S."/>
            <person name="Wang X."/>
            <person name="Schmutz J."/>
        </authorList>
    </citation>
    <scope>NUCLEOTIDE SEQUENCE [LARGE SCALE GENOMIC DNA]</scope>
</reference>
<name>A0A0D2R4Q7_GOSRA</name>
<dbReference type="Proteomes" id="UP000032304">
    <property type="component" value="Chromosome 7"/>
</dbReference>
<gene>
    <name evidence="1" type="ORF">B456_007G356200</name>
</gene>
<dbReference type="OMA" id="HTRIGNC"/>
<protein>
    <submittedName>
        <fullName evidence="1">Uncharacterized protein</fullName>
    </submittedName>
</protein>